<dbReference type="OrthoDB" id="9798122at2"/>
<keyword evidence="2" id="KW-1185">Reference proteome</keyword>
<evidence type="ECO:0000313" key="2">
    <source>
        <dbReference type="Proteomes" id="UP000274271"/>
    </source>
</evidence>
<dbReference type="GO" id="GO:0004806">
    <property type="term" value="F:triacylglycerol lipase activity"/>
    <property type="evidence" value="ECO:0007669"/>
    <property type="project" value="InterPro"/>
</dbReference>
<reference evidence="1 2" key="1">
    <citation type="submission" date="2018-11" db="EMBL/GenBank/DDBJ databases">
        <authorList>
            <person name="Zhou Z."/>
            <person name="Wang G."/>
        </authorList>
    </citation>
    <scope>NUCLEOTIDE SEQUENCE [LARGE SCALE GENOMIC DNA]</scope>
    <source>
        <strain evidence="1 2">KCTC42998</strain>
    </source>
</reference>
<dbReference type="PANTHER" id="PTHR34853:SF1">
    <property type="entry name" value="LIPASE 5"/>
    <property type="match status" value="1"/>
</dbReference>
<protein>
    <submittedName>
        <fullName evidence="1">Phospholipase</fullName>
    </submittedName>
</protein>
<dbReference type="Proteomes" id="UP000274271">
    <property type="component" value="Unassembled WGS sequence"/>
</dbReference>
<dbReference type="EMBL" id="RQJP01000005">
    <property type="protein sequence ID" value="RRB11484.1"/>
    <property type="molecule type" value="Genomic_DNA"/>
</dbReference>
<dbReference type="Gene3D" id="1.10.260.160">
    <property type="match status" value="1"/>
</dbReference>
<dbReference type="PROSITE" id="PS51257">
    <property type="entry name" value="PROKAR_LIPOPROTEIN"/>
    <property type="match status" value="1"/>
</dbReference>
<dbReference type="RefSeq" id="WP_124909151.1">
    <property type="nucleotide sequence ID" value="NZ_RQJP01000005.1"/>
</dbReference>
<dbReference type="InterPro" id="IPR005152">
    <property type="entry name" value="Lipase_secreted"/>
</dbReference>
<proteinExistence type="predicted"/>
<name>A0A3P1CF21_9BACT</name>
<comment type="caution">
    <text evidence="1">The sequence shown here is derived from an EMBL/GenBank/DDBJ whole genome shotgun (WGS) entry which is preliminary data.</text>
</comment>
<dbReference type="AlphaFoldDB" id="A0A3P1CF21"/>
<gene>
    <name evidence="1" type="ORF">EHT87_23700</name>
</gene>
<dbReference type="Gene3D" id="3.40.50.1820">
    <property type="entry name" value="alpha/beta hydrolase"/>
    <property type="match status" value="1"/>
</dbReference>
<accession>A0A3P1CF21</accession>
<dbReference type="InterPro" id="IPR029058">
    <property type="entry name" value="AB_hydrolase_fold"/>
</dbReference>
<dbReference type="PANTHER" id="PTHR34853">
    <property type="match status" value="1"/>
</dbReference>
<dbReference type="GO" id="GO:0016042">
    <property type="term" value="P:lipid catabolic process"/>
    <property type="evidence" value="ECO:0007669"/>
    <property type="project" value="InterPro"/>
</dbReference>
<dbReference type="Pfam" id="PF03583">
    <property type="entry name" value="LIP"/>
    <property type="match status" value="1"/>
</dbReference>
<sequence length="407" mass="45189">MMITRKEFLTSLLLSTTVFLSGCTSTKNGTDPTPEPDTYLVSSAEIASLTRTQLASQVSQQFPAQYQALLSAFLVNDVKVYKLVYNTKLPDGTATKASGAVLIPTSTTKPLAPVPMISQQHGTILSDIDAPSNFGPNSDAAFGGTLFASIGFIMVCPDYIGYGESKAFPHTYEHREGLATASLDMIRAAKEFVKQKSIKWDNRLFLTGYSEGGYATMSLQKKIEEEFPAEFPLTASSIGAGAYHKTAFMKYIINEETIGISSYNRLYLWTLLTYNDLYKLNKPMSYYLKEPYATQATQNGKNITINGTISNIFTDSFKKAVNDGTETGFLNAVKDNDVYDWKPKTPTYLYHGTADKLVFYFNTQDAYDAMKKRGATKVEIMPIKDKDHATAVTDYLLGTYMYFTSFQ</sequence>
<dbReference type="SUPFAM" id="SSF53474">
    <property type="entry name" value="alpha/beta-Hydrolases"/>
    <property type="match status" value="1"/>
</dbReference>
<evidence type="ECO:0000313" key="1">
    <source>
        <dbReference type="EMBL" id="RRB11484.1"/>
    </source>
</evidence>
<organism evidence="1 2">
    <name type="scientific">Larkinella knui</name>
    <dbReference type="NCBI Taxonomy" id="2025310"/>
    <lineage>
        <taxon>Bacteria</taxon>
        <taxon>Pseudomonadati</taxon>
        <taxon>Bacteroidota</taxon>
        <taxon>Cytophagia</taxon>
        <taxon>Cytophagales</taxon>
        <taxon>Spirosomataceae</taxon>
        <taxon>Larkinella</taxon>
    </lineage>
</organism>